<protein>
    <recommendedName>
        <fullName evidence="2">DUF7896 domain-containing protein</fullName>
    </recommendedName>
</protein>
<feature type="compositionally biased region" description="Polar residues" evidence="1">
    <location>
        <begin position="174"/>
        <end position="190"/>
    </location>
</feature>
<feature type="region of interest" description="Disordered" evidence="1">
    <location>
        <begin position="174"/>
        <end position="203"/>
    </location>
</feature>
<feature type="compositionally biased region" description="Low complexity" evidence="1">
    <location>
        <begin position="191"/>
        <end position="203"/>
    </location>
</feature>
<feature type="compositionally biased region" description="Polar residues" evidence="1">
    <location>
        <begin position="346"/>
        <end position="357"/>
    </location>
</feature>
<dbReference type="Pfam" id="PF25438">
    <property type="entry name" value="DUF7896"/>
    <property type="match status" value="1"/>
</dbReference>
<organism evidence="3 4">
    <name type="scientific">Nothophoma quercina</name>
    <dbReference type="NCBI Taxonomy" id="749835"/>
    <lineage>
        <taxon>Eukaryota</taxon>
        <taxon>Fungi</taxon>
        <taxon>Dikarya</taxon>
        <taxon>Ascomycota</taxon>
        <taxon>Pezizomycotina</taxon>
        <taxon>Dothideomycetes</taxon>
        <taxon>Pleosporomycetidae</taxon>
        <taxon>Pleosporales</taxon>
        <taxon>Pleosporineae</taxon>
        <taxon>Didymellaceae</taxon>
        <taxon>Nothophoma</taxon>
    </lineage>
</organism>
<feature type="compositionally biased region" description="Basic residues" evidence="1">
    <location>
        <begin position="454"/>
        <end position="463"/>
    </location>
</feature>
<dbReference type="InterPro" id="IPR057218">
    <property type="entry name" value="DUF7896"/>
</dbReference>
<feature type="compositionally biased region" description="Polar residues" evidence="1">
    <location>
        <begin position="296"/>
        <end position="317"/>
    </location>
</feature>
<evidence type="ECO:0000256" key="1">
    <source>
        <dbReference type="SAM" id="MobiDB-lite"/>
    </source>
</evidence>
<reference evidence="3 4" key="1">
    <citation type="submission" date="2024-02" db="EMBL/GenBank/DDBJ databases">
        <title>De novo assembly and annotation of 12 fungi associated with fruit tree decline syndrome in Ontario, Canada.</title>
        <authorList>
            <person name="Sulman M."/>
            <person name="Ellouze W."/>
            <person name="Ilyukhin E."/>
        </authorList>
    </citation>
    <scope>NUCLEOTIDE SEQUENCE [LARGE SCALE GENOMIC DNA]</scope>
    <source>
        <strain evidence="3 4">M97-236</strain>
    </source>
</reference>
<dbReference type="PANTHER" id="PTHR42031:SF1">
    <property type="entry name" value="KEY LIME PATHOGENICITY PROTEIN"/>
    <property type="match status" value="1"/>
</dbReference>
<evidence type="ECO:0000259" key="2">
    <source>
        <dbReference type="Pfam" id="PF25438"/>
    </source>
</evidence>
<gene>
    <name evidence="3" type="ORF">SLS59_001629</name>
</gene>
<evidence type="ECO:0000313" key="3">
    <source>
        <dbReference type="EMBL" id="KAL1609265.1"/>
    </source>
</evidence>
<accession>A0ABR3RXU6</accession>
<dbReference type="Proteomes" id="UP001521222">
    <property type="component" value="Unassembled WGS sequence"/>
</dbReference>
<dbReference type="PANTHER" id="PTHR42031">
    <property type="entry name" value="KEY LIME PATHOGENICITY PROTEIN"/>
    <property type="match status" value="1"/>
</dbReference>
<feature type="region of interest" description="Disordered" evidence="1">
    <location>
        <begin position="276"/>
        <end position="366"/>
    </location>
</feature>
<feature type="domain" description="DUF7896" evidence="2">
    <location>
        <begin position="413"/>
        <end position="491"/>
    </location>
</feature>
<sequence>MANIYMNNSSSAFGIPEQAKLDFWVSNAHLTEEQRQEAWSASLYHSNAYDPAQSTMAHQIPRTMPVSMSNLTQLPMDRTQSAPASRPRSTTIPESINLQRSASDFALWSATTNEPTSDYALYSGNQASLQAIPETTVEYTPGDYVNNCIEASSPSVPFQNMHVQLTPQWCQSSDCSTSPSTPQTALMTPVTQSSNSMSRQSSLNTSFLDETSLRVQSDFACMPILPEDSALSFSASCFEGSKFDPSFLTSFAGPTTSDTVMFPAFSVSAPTASVHALASSGPQQDQSYLAEDMRRSTSQHSSRSNASDASAPSTCSRQSRREREINAAAASRPLAPKASEIAAETLSASSNASMTRIQSEDGSSKTVGVITKTPYVRPQHPKIMCQHCNERPDGFRGTHELDRHIARAHSAVRKGYVCVAPDFQKTFLDSCKHCRNGKVYGAYYNAAAHLRRAHFHPRKRGRKGKNDEKRGGIGGGDHPAMDWLKQYWIRETEVSNKPESPESASDSAPETEIAAPYETTFDMVDVSKPYPTGQQQLPQIPLDYGLSASITPLDEPIMYDDNSFAAYNEVNNFQFDAYGMNP</sequence>
<keyword evidence="4" id="KW-1185">Reference proteome</keyword>
<name>A0ABR3RXU6_9PLEO</name>
<comment type="caution">
    <text evidence="3">The sequence shown here is derived from an EMBL/GenBank/DDBJ whole genome shotgun (WGS) entry which is preliminary data.</text>
</comment>
<dbReference type="EMBL" id="JAKIXB020000004">
    <property type="protein sequence ID" value="KAL1609265.1"/>
    <property type="molecule type" value="Genomic_DNA"/>
</dbReference>
<feature type="region of interest" description="Disordered" evidence="1">
    <location>
        <begin position="454"/>
        <end position="479"/>
    </location>
</feature>
<feature type="compositionally biased region" description="Low complexity" evidence="1">
    <location>
        <begin position="327"/>
        <end position="339"/>
    </location>
</feature>
<proteinExistence type="predicted"/>
<evidence type="ECO:0000313" key="4">
    <source>
        <dbReference type="Proteomes" id="UP001521222"/>
    </source>
</evidence>